<proteinExistence type="predicted"/>
<keyword evidence="4" id="KW-1185">Reference proteome</keyword>
<dbReference type="EMBL" id="QPJM01000013">
    <property type="protein sequence ID" value="RCW80629.1"/>
    <property type="molecule type" value="Genomic_DNA"/>
</dbReference>
<gene>
    <name evidence="3" type="ORF">C7476_113102</name>
</gene>
<feature type="region of interest" description="Disordered" evidence="1">
    <location>
        <begin position="104"/>
        <end position="126"/>
    </location>
</feature>
<protein>
    <submittedName>
        <fullName evidence="3">Uncharacterized protein</fullName>
    </submittedName>
</protein>
<dbReference type="AlphaFoldDB" id="A0A368YM21"/>
<organism evidence="3 4">
    <name type="scientific">Phyllobacterium bourgognense</name>
    <dbReference type="NCBI Taxonomy" id="314236"/>
    <lineage>
        <taxon>Bacteria</taxon>
        <taxon>Pseudomonadati</taxon>
        <taxon>Pseudomonadota</taxon>
        <taxon>Alphaproteobacteria</taxon>
        <taxon>Hyphomicrobiales</taxon>
        <taxon>Phyllobacteriaceae</taxon>
        <taxon>Phyllobacterium</taxon>
    </lineage>
</organism>
<reference evidence="3 4" key="1">
    <citation type="submission" date="2018-07" db="EMBL/GenBank/DDBJ databases">
        <title>Genomic Encyclopedia of Type Strains, Phase III (KMG-III): the genomes of soil and plant-associated and newly described type strains.</title>
        <authorList>
            <person name="Whitman W."/>
        </authorList>
    </citation>
    <scope>NUCLEOTIDE SEQUENCE [LARGE SCALE GENOMIC DNA]</scope>
    <source>
        <strain evidence="3 4">31-25a</strain>
    </source>
</reference>
<name>A0A368YM21_9HYPH</name>
<feature type="transmembrane region" description="Helical" evidence="2">
    <location>
        <begin position="79"/>
        <end position="97"/>
    </location>
</feature>
<evidence type="ECO:0000313" key="4">
    <source>
        <dbReference type="Proteomes" id="UP000253324"/>
    </source>
</evidence>
<comment type="caution">
    <text evidence="3">The sequence shown here is derived from an EMBL/GenBank/DDBJ whole genome shotgun (WGS) entry which is preliminary data.</text>
</comment>
<sequence>MPKPYFAKIDTMETKDNTSSNVVPSVDKGGAQDVDFETLTRGPVAKEAGADTWQRLLPSDEAMTILHVREGAESRGPGFGYWLVVALVAVSVFWITGGHTLMSGASPADDPMLTTGSVGHTSEHAR</sequence>
<evidence type="ECO:0000313" key="3">
    <source>
        <dbReference type="EMBL" id="RCW80629.1"/>
    </source>
</evidence>
<keyword evidence="2" id="KW-0812">Transmembrane</keyword>
<accession>A0A368YM21</accession>
<evidence type="ECO:0000256" key="1">
    <source>
        <dbReference type="SAM" id="MobiDB-lite"/>
    </source>
</evidence>
<keyword evidence="2" id="KW-0472">Membrane</keyword>
<keyword evidence="2" id="KW-1133">Transmembrane helix</keyword>
<evidence type="ECO:0000256" key="2">
    <source>
        <dbReference type="SAM" id="Phobius"/>
    </source>
</evidence>
<dbReference type="Proteomes" id="UP000253324">
    <property type="component" value="Unassembled WGS sequence"/>
</dbReference>